<organism evidence="1 2">
    <name type="scientific">Meloidogyne hapla</name>
    <name type="common">Root-knot nematode worm</name>
    <dbReference type="NCBI Taxonomy" id="6305"/>
    <lineage>
        <taxon>Eukaryota</taxon>
        <taxon>Metazoa</taxon>
        <taxon>Ecdysozoa</taxon>
        <taxon>Nematoda</taxon>
        <taxon>Chromadorea</taxon>
        <taxon>Rhabditida</taxon>
        <taxon>Tylenchina</taxon>
        <taxon>Tylenchomorpha</taxon>
        <taxon>Tylenchoidea</taxon>
        <taxon>Meloidogynidae</taxon>
        <taxon>Meloidogyninae</taxon>
        <taxon>Meloidogyne</taxon>
    </lineage>
</organism>
<evidence type="ECO:0000313" key="1">
    <source>
        <dbReference type="Proteomes" id="UP000095281"/>
    </source>
</evidence>
<proteinExistence type="predicted"/>
<accession>A0A1I8BXJ8</accession>
<reference evidence="2" key="1">
    <citation type="submission" date="2016-11" db="UniProtKB">
        <authorList>
            <consortium name="WormBaseParasite"/>
        </authorList>
    </citation>
    <scope>IDENTIFICATION</scope>
</reference>
<dbReference type="WBParaSite" id="MhA1_Contig751.frz3.gene2">
    <property type="protein sequence ID" value="MhA1_Contig751.frz3.gene2"/>
    <property type="gene ID" value="MhA1_Contig751.frz3.gene2"/>
</dbReference>
<dbReference type="Proteomes" id="UP000095281">
    <property type="component" value="Unplaced"/>
</dbReference>
<protein>
    <submittedName>
        <fullName evidence="2">Uncharacterized protein</fullName>
    </submittedName>
</protein>
<keyword evidence="1" id="KW-1185">Reference proteome</keyword>
<sequence length="255" mass="29199">MTHKLFRKEIENNHKKTTGYVCKKFPDNVDYCNCVINGKLPTNFNYPNPDSDDFMKIATARFFGDKKPDNVAKDNEHKQFLVLLDGCATCSKGGTITGLRVTHFEESGGFFSRCSETKEYEAYYVPELKITIPASNKVDIQTASFAVPVTLRHRVCSNIFNTYPASDKYLDIKLHIENNCGGTKSTKIINLPSIDITFFKDRVAEFRGLWINLDNGKTKQYARKGHSYKLNEKLAETWMYPRVDCWTKKDACKLN</sequence>
<evidence type="ECO:0000313" key="2">
    <source>
        <dbReference type="WBParaSite" id="MhA1_Contig751.frz3.gene2"/>
    </source>
</evidence>
<name>A0A1I8BXJ8_MELHA</name>
<dbReference type="AlphaFoldDB" id="A0A1I8BXJ8"/>